<feature type="transmembrane region" description="Helical" evidence="1">
    <location>
        <begin position="65"/>
        <end position="86"/>
    </location>
</feature>
<keyword evidence="3" id="KW-1185">Reference proteome</keyword>
<protein>
    <submittedName>
        <fullName evidence="2">Uncharacterized protein</fullName>
    </submittedName>
</protein>
<keyword evidence="1" id="KW-0812">Transmembrane</keyword>
<organism evidence="2 3">
    <name type="scientific">Magnetospirillum fulvum</name>
    <name type="common">Rhodospirillum fulvum</name>
    <dbReference type="NCBI Taxonomy" id="1082"/>
    <lineage>
        <taxon>Bacteria</taxon>
        <taxon>Pseudomonadati</taxon>
        <taxon>Pseudomonadota</taxon>
        <taxon>Alphaproteobacteria</taxon>
        <taxon>Rhodospirillales</taxon>
        <taxon>Rhodospirillaceae</taxon>
        <taxon>Magnetospirillum</taxon>
    </lineage>
</organism>
<accession>A0A1H6JDD0</accession>
<dbReference type="Proteomes" id="UP000182983">
    <property type="component" value="Unassembled WGS sequence"/>
</dbReference>
<dbReference type="AlphaFoldDB" id="A0A1H6JDD0"/>
<sequence length="116" mass="12691">MISVVISLLAAIVFFRSARAARRRRALVWALIGMACVLCPGLLLGMGWKLLILPALPESGLLIEHFALTNLVYSSLTLVVELVIVFRVHDRYLRIVPDGGTLSARPRPASDKGMVP</sequence>
<evidence type="ECO:0000313" key="2">
    <source>
        <dbReference type="EMBL" id="SEH60211.1"/>
    </source>
</evidence>
<feature type="transmembrane region" description="Helical" evidence="1">
    <location>
        <begin position="30"/>
        <end position="53"/>
    </location>
</feature>
<reference evidence="3" key="1">
    <citation type="submission" date="2016-10" db="EMBL/GenBank/DDBJ databases">
        <authorList>
            <person name="Varghese N."/>
            <person name="Submissions S."/>
        </authorList>
    </citation>
    <scope>NUCLEOTIDE SEQUENCE [LARGE SCALE GENOMIC DNA]</scope>
    <source>
        <strain evidence="3">DSM 13234</strain>
    </source>
</reference>
<proteinExistence type="predicted"/>
<keyword evidence="1" id="KW-1133">Transmembrane helix</keyword>
<evidence type="ECO:0000313" key="3">
    <source>
        <dbReference type="Proteomes" id="UP000182983"/>
    </source>
</evidence>
<gene>
    <name evidence="2" type="ORF">SAMN04244559_03120</name>
</gene>
<evidence type="ECO:0000256" key="1">
    <source>
        <dbReference type="SAM" id="Phobius"/>
    </source>
</evidence>
<name>A0A1H6JDD0_MAGFU</name>
<dbReference type="EMBL" id="FNWO01000016">
    <property type="protein sequence ID" value="SEH60211.1"/>
    <property type="molecule type" value="Genomic_DNA"/>
</dbReference>
<keyword evidence="1" id="KW-0472">Membrane</keyword>